<protein>
    <submittedName>
        <fullName evidence="1">Uncharacterized protein</fullName>
    </submittedName>
</protein>
<organism evidence="1 2">
    <name type="scientific">Catharanthus roseus</name>
    <name type="common">Madagascar periwinkle</name>
    <name type="synonym">Vinca rosea</name>
    <dbReference type="NCBI Taxonomy" id="4058"/>
    <lineage>
        <taxon>Eukaryota</taxon>
        <taxon>Viridiplantae</taxon>
        <taxon>Streptophyta</taxon>
        <taxon>Embryophyta</taxon>
        <taxon>Tracheophyta</taxon>
        <taxon>Spermatophyta</taxon>
        <taxon>Magnoliopsida</taxon>
        <taxon>eudicotyledons</taxon>
        <taxon>Gunneridae</taxon>
        <taxon>Pentapetalae</taxon>
        <taxon>asterids</taxon>
        <taxon>lamiids</taxon>
        <taxon>Gentianales</taxon>
        <taxon>Apocynaceae</taxon>
        <taxon>Rauvolfioideae</taxon>
        <taxon>Vinceae</taxon>
        <taxon>Catharanthinae</taxon>
        <taxon>Catharanthus</taxon>
    </lineage>
</organism>
<accession>A0ACB9ZW26</accession>
<evidence type="ECO:0000313" key="1">
    <source>
        <dbReference type="EMBL" id="KAI5652506.1"/>
    </source>
</evidence>
<dbReference type="Proteomes" id="UP001060085">
    <property type="component" value="Linkage Group LG07"/>
</dbReference>
<dbReference type="EMBL" id="CM044707">
    <property type="protein sequence ID" value="KAI5652506.1"/>
    <property type="molecule type" value="Genomic_DNA"/>
</dbReference>
<name>A0ACB9ZW26_CATRO</name>
<keyword evidence="2" id="KW-1185">Reference proteome</keyword>
<proteinExistence type="predicted"/>
<comment type="caution">
    <text evidence="1">The sequence shown here is derived from an EMBL/GenBank/DDBJ whole genome shotgun (WGS) entry which is preliminary data.</text>
</comment>
<gene>
    <name evidence="1" type="ORF">M9H77_29693</name>
</gene>
<sequence length="403" mass="44702">MASQSLSIITCTILLFLLNSPPSFYQTFAKHGYSSVHHQLHNSHDPKKAASNPKLRRAYIALQAWKRVIYSDPFNFTKNWNGPSVCNYSGIYCAPFPNDTKLQTVAGIDLNFGDIAGFLPDELGLLTDLSLLHLSNNRFCGILPQTLSNLTRLFELDLSSNRFVGPFPSVVLKLPTLQFLDLRYNEFEGPLPSDLFNKNFDAVFVNNNRFSSVIPTNIGVSSATVLVLANNKLAGCLPPSIVNFADTLEELLLINMSLTGCLPPQVGYLYKLRVLDVSYNKVIGPVPYSLAGLSRLEQLNLAHNMFTGRVPAGVCVLPNLANFTFSYNFFCEEEGICMNLTEKGIAYDDRRNCLPEKPQQRSKKECDAVAEHPQECHEYHCSKTNPVFTIAEAPTALASPPSP</sequence>
<reference evidence="2" key="1">
    <citation type="journal article" date="2023" name="Nat. Plants">
        <title>Single-cell RNA sequencing provides a high-resolution roadmap for understanding the multicellular compartmentation of specialized metabolism.</title>
        <authorList>
            <person name="Sun S."/>
            <person name="Shen X."/>
            <person name="Li Y."/>
            <person name="Li Y."/>
            <person name="Wang S."/>
            <person name="Li R."/>
            <person name="Zhang H."/>
            <person name="Shen G."/>
            <person name="Guo B."/>
            <person name="Wei J."/>
            <person name="Xu J."/>
            <person name="St-Pierre B."/>
            <person name="Chen S."/>
            <person name="Sun C."/>
        </authorList>
    </citation>
    <scope>NUCLEOTIDE SEQUENCE [LARGE SCALE GENOMIC DNA]</scope>
</reference>
<evidence type="ECO:0000313" key="2">
    <source>
        <dbReference type="Proteomes" id="UP001060085"/>
    </source>
</evidence>